<dbReference type="PANTHER" id="PTHR22726:SF1">
    <property type="entry name" value="METALLOENDOPEPTIDASE OMA1, MITOCHONDRIAL"/>
    <property type="match status" value="1"/>
</dbReference>
<dbReference type="KEGG" id="pbu:L21SP3_02027"/>
<keyword evidence="9" id="KW-1185">Reference proteome</keyword>
<evidence type="ECO:0000256" key="2">
    <source>
        <dbReference type="ARBA" id="ARBA00022723"/>
    </source>
</evidence>
<keyword evidence="5 6" id="KW-0482">Metalloprotease</keyword>
<proteinExistence type="inferred from homology"/>
<evidence type="ECO:0000256" key="3">
    <source>
        <dbReference type="ARBA" id="ARBA00022801"/>
    </source>
</evidence>
<dbReference type="PANTHER" id="PTHR22726">
    <property type="entry name" value="METALLOENDOPEPTIDASE OMA1"/>
    <property type="match status" value="1"/>
</dbReference>
<keyword evidence="4 6" id="KW-0862">Zinc</keyword>
<evidence type="ECO:0000256" key="1">
    <source>
        <dbReference type="ARBA" id="ARBA00022670"/>
    </source>
</evidence>
<dbReference type="GO" id="GO:0046872">
    <property type="term" value="F:metal ion binding"/>
    <property type="evidence" value="ECO:0007669"/>
    <property type="project" value="UniProtKB-KW"/>
</dbReference>
<comment type="similarity">
    <text evidence="6">Belongs to the peptidase M48 family.</text>
</comment>
<dbReference type="STRING" id="1940790.L21SP3_02027"/>
<dbReference type="AlphaFoldDB" id="A0A1Q2HRW4"/>
<dbReference type="InterPro" id="IPR051156">
    <property type="entry name" value="Mito/Outer_Membr_Metalloprot"/>
</dbReference>
<reference evidence="9" key="1">
    <citation type="submission" date="2017-02" db="EMBL/GenBank/DDBJ databases">
        <title>Comparative genomics and description of representatives of a novel lineage of planctomycetes thriving in anoxic sediments.</title>
        <authorList>
            <person name="Spring S."/>
            <person name="Bunk B."/>
            <person name="Sproer C."/>
            <person name="Klenk H.-P."/>
        </authorList>
    </citation>
    <scope>NUCLEOTIDE SEQUENCE [LARGE SCALE GENOMIC DNA]</scope>
    <source>
        <strain evidence="9">L21-RPul-D3</strain>
    </source>
</reference>
<accession>A0A1Q2HRW4</accession>
<evidence type="ECO:0000313" key="8">
    <source>
        <dbReference type="EMBL" id="AQQ10199.1"/>
    </source>
</evidence>
<evidence type="ECO:0000313" key="9">
    <source>
        <dbReference type="Proteomes" id="UP000188273"/>
    </source>
</evidence>
<evidence type="ECO:0000256" key="5">
    <source>
        <dbReference type="ARBA" id="ARBA00023049"/>
    </source>
</evidence>
<keyword evidence="2" id="KW-0479">Metal-binding</keyword>
<gene>
    <name evidence="8" type="primary">loiP</name>
    <name evidence="8" type="ORF">L21SP3_02027</name>
</gene>
<dbReference type="GO" id="GO:0004222">
    <property type="term" value="F:metalloendopeptidase activity"/>
    <property type="evidence" value="ECO:0007669"/>
    <property type="project" value="InterPro"/>
</dbReference>
<sequence>MAGFFGNLAYGLGRKLGPKFRKAKWLYKTMSEGSKESIKAEYELGLDLYSEVAEKLTLNSNTSFASLIKGIGTKLGSKVSDKNWKFHFYLYSDPTPNAFAIPGGFIFVADSLIDLCGTDKNQLAFILSHEMGHVVKRHCFHRTINEYAVNTLKTVPAKGKFAPVIKNAGLDFFIKNYSRKQETQADEFAVYLSYAAGFNPAAGARMMKALGDKNPARDDYMKYFSTHPPHNERIVHILSTCKRITKKRKAT</sequence>
<keyword evidence="3 6" id="KW-0378">Hydrolase</keyword>
<dbReference type="Gene3D" id="3.30.2010.10">
    <property type="entry name" value="Metalloproteases ('zincins'), catalytic domain"/>
    <property type="match status" value="1"/>
</dbReference>
<dbReference type="GO" id="GO:0051603">
    <property type="term" value="P:proteolysis involved in protein catabolic process"/>
    <property type="evidence" value="ECO:0007669"/>
    <property type="project" value="TreeGrafter"/>
</dbReference>
<dbReference type="CDD" id="cd07324">
    <property type="entry name" value="M48C_Oma1-like"/>
    <property type="match status" value="1"/>
</dbReference>
<dbReference type="EMBL" id="CP019633">
    <property type="protein sequence ID" value="AQQ10199.1"/>
    <property type="molecule type" value="Genomic_DNA"/>
</dbReference>
<protein>
    <submittedName>
        <fullName evidence="8">Metalloprotease LoiP</fullName>
        <ecNumber evidence="8">3.4.24.-</ecNumber>
    </submittedName>
</protein>
<comment type="cofactor">
    <cofactor evidence="6">
        <name>Zn(2+)</name>
        <dbReference type="ChEBI" id="CHEBI:29105"/>
    </cofactor>
    <text evidence="6">Binds 1 zinc ion per subunit.</text>
</comment>
<dbReference type="OrthoDB" id="9810445at2"/>
<feature type="domain" description="Peptidase M48" evidence="7">
    <location>
        <begin position="80"/>
        <end position="238"/>
    </location>
</feature>
<dbReference type="GO" id="GO:0016020">
    <property type="term" value="C:membrane"/>
    <property type="evidence" value="ECO:0007669"/>
    <property type="project" value="TreeGrafter"/>
</dbReference>
<dbReference type="RefSeq" id="WP_077541189.1">
    <property type="nucleotide sequence ID" value="NZ_CP019633.1"/>
</dbReference>
<evidence type="ECO:0000256" key="4">
    <source>
        <dbReference type="ARBA" id="ARBA00022833"/>
    </source>
</evidence>
<dbReference type="Proteomes" id="UP000188273">
    <property type="component" value="Chromosome"/>
</dbReference>
<keyword evidence="1 6" id="KW-0645">Protease</keyword>
<evidence type="ECO:0000259" key="7">
    <source>
        <dbReference type="Pfam" id="PF01435"/>
    </source>
</evidence>
<dbReference type="EC" id="3.4.24.-" evidence="8"/>
<organism evidence="8 9">
    <name type="scientific">Sedimentisphaera cyanobacteriorum</name>
    <dbReference type="NCBI Taxonomy" id="1940790"/>
    <lineage>
        <taxon>Bacteria</taxon>
        <taxon>Pseudomonadati</taxon>
        <taxon>Planctomycetota</taxon>
        <taxon>Phycisphaerae</taxon>
        <taxon>Sedimentisphaerales</taxon>
        <taxon>Sedimentisphaeraceae</taxon>
        <taxon>Sedimentisphaera</taxon>
    </lineage>
</organism>
<name>A0A1Q2HRW4_9BACT</name>
<dbReference type="Pfam" id="PF01435">
    <property type="entry name" value="Peptidase_M48"/>
    <property type="match status" value="1"/>
</dbReference>
<dbReference type="InterPro" id="IPR001915">
    <property type="entry name" value="Peptidase_M48"/>
</dbReference>
<evidence type="ECO:0000256" key="6">
    <source>
        <dbReference type="RuleBase" id="RU003983"/>
    </source>
</evidence>